<evidence type="ECO:0000313" key="10">
    <source>
        <dbReference type="Ensembl" id="ENSHCOP00000010471.1"/>
    </source>
</evidence>
<dbReference type="Gene3D" id="3.40.30.10">
    <property type="entry name" value="Glutaredoxin"/>
    <property type="match status" value="1"/>
</dbReference>
<comment type="catalytic activity">
    <reaction evidence="6">
        <text>3,3'-diiodothyronamine + iodide + A + H(+) = 3,3',5'-triiodothyronamine + AH2</text>
        <dbReference type="Rhea" id="RHEA:83795"/>
        <dbReference type="ChEBI" id="CHEBI:13193"/>
        <dbReference type="ChEBI" id="CHEBI:15378"/>
        <dbReference type="ChEBI" id="CHEBI:16382"/>
        <dbReference type="ChEBI" id="CHEBI:17499"/>
        <dbReference type="ChEBI" id="CHEBI:233341"/>
        <dbReference type="ChEBI" id="CHEBI:233343"/>
    </reaction>
    <physiologicalReaction direction="right-to-left" evidence="6">
        <dbReference type="Rhea" id="RHEA:83797"/>
    </physiologicalReaction>
</comment>
<dbReference type="GO" id="GO:0061074">
    <property type="term" value="P:regulation of neural retina development"/>
    <property type="evidence" value="ECO:0007669"/>
    <property type="project" value="Ensembl"/>
</dbReference>
<keyword evidence="9" id="KW-0472">Membrane</keyword>
<name>A0A3Q2YB73_HIPCM</name>
<keyword evidence="9" id="KW-1133">Transmembrane helix</keyword>
<evidence type="ECO:0000256" key="2">
    <source>
        <dbReference type="ARBA" id="ARBA00093202"/>
    </source>
</evidence>
<keyword evidence="8" id="KW-0560">Oxidoreductase</keyword>
<comment type="catalytic activity">
    <reaction evidence="5">
        <text>3,3'-diiodo-L-thyronine sulfate + iodide + A + H(+) = 3,3',5'-triiodo-L-thyronine sulfate + AH2</text>
        <dbReference type="Rhea" id="RHEA:83831"/>
        <dbReference type="ChEBI" id="CHEBI:13193"/>
        <dbReference type="ChEBI" id="CHEBI:15378"/>
        <dbReference type="ChEBI" id="CHEBI:16382"/>
        <dbReference type="ChEBI" id="CHEBI:17499"/>
        <dbReference type="ChEBI" id="CHEBI:176513"/>
        <dbReference type="ChEBI" id="CHEBI:176515"/>
    </reaction>
    <physiologicalReaction direction="right-to-left" evidence="5">
        <dbReference type="Rhea" id="RHEA:83833"/>
    </physiologicalReaction>
</comment>
<evidence type="ECO:0000256" key="3">
    <source>
        <dbReference type="ARBA" id="ARBA00093206"/>
    </source>
</evidence>
<dbReference type="GO" id="GO:0042404">
    <property type="term" value="P:thyroid hormone catabolic process"/>
    <property type="evidence" value="ECO:0007669"/>
    <property type="project" value="UniProtKB-ARBA"/>
</dbReference>
<evidence type="ECO:0000256" key="8">
    <source>
        <dbReference type="RuleBase" id="RU000676"/>
    </source>
</evidence>
<evidence type="ECO:0000256" key="7">
    <source>
        <dbReference type="ARBA" id="ARBA00093242"/>
    </source>
</evidence>
<keyword evidence="11" id="KW-1185">Reference proteome</keyword>
<dbReference type="GeneTree" id="ENSGT00940000154482"/>
<dbReference type="PANTHER" id="PTHR11781:SF22">
    <property type="entry name" value="TYPE I IODOTHYRONINE DEIODINASE"/>
    <property type="match status" value="1"/>
</dbReference>
<evidence type="ECO:0000313" key="11">
    <source>
        <dbReference type="Proteomes" id="UP000264820"/>
    </source>
</evidence>
<organism evidence="10 11">
    <name type="scientific">Hippocampus comes</name>
    <name type="common">Tiger tail seahorse</name>
    <dbReference type="NCBI Taxonomy" id="109280"/>
    <lineage>
        <taxon>Eukaryota</taxon>
        <taxon>Metazoa</taxon>
        <taxon>Chordata</taxon>
        <taxon>Craniata</taxon>
        <taxon>Vertebrata</taxon>
        <taxon>Euteleostomi</taxon>
        <taxon>Actinopterygii</taxon>
        <taxon>Neopterygii</taxon>
        <taxon>Teleostei</taxon>
        <taxon>Neoteleostei</taxon>
        <taxon>Acanthomorphata</taxon>
        <taxon>Syngnathiaria</taxon>
        <taxon>Syngnathiformes</taxon>
        <taxon>Syngnathoidei</taxon>
        <taxon>Syngnathidae</taxon>
        <taxon>Hippocampus</taxon>
    </lineage>
</organism>
<comment type="similarity">
    <text evidence="8">Belongs to the iodothyronine deiodinase family.</text>
</comment>
<dbReference type="GO" id="GO:0042446">
    <property type="term" value="P:hormone biosynthetic process"/>
    <property type="evidence" value="ECO:0007669"/>
    <property type="project" value="UniProtKB-KW"/>
</dbReference>
<evidence type="ECO:0000256" key="6">
    <source>
        <dbReference type="ARBA" id="ARBA00093236"/>
    </source>
</evidence>
<sequence length="233" mass="26604">MFVQKVWLYLYTGYMFLFVVCVSFVLRALHVFSPALTKKVILKMNERTTMVKNPNFTYDDWGPTFLTDTFIKTASRHMWLSLGQKAFVGEPAPDSPVVTMDKRQSSICNFLKGSRPLLDLFKQLVRDFGDMADFLVVYIEEAHSSDGWAFTNNLQVSKHQSLEDRMAAAQILIKEDPLCPVVVDQMSNSAAMEYGALPERLYVLHKGKVLYKGAMGPWGYKPQEVRSVLEKIK</sequence>
<dbReference type="Proteomes" id="UP000264820">
    <property type="component" value="Unplaced"/>
</dbReference>
<reference evidence="10" key="2">
    <citation type="submission" date="2025-09" db="UniProtKB">
        <authorList>
            <consortium name="Ensembl"/>
        </authorList>
    </citation>
    <scope>IDENTIFICATION</scope>
</reference>
<comment type="function">
    <text evidence="8">Responsible for the deiodination of T4 (3,5,3',5'-tetraiodothyronine).</text>
</comment>
<evidence type="ECO:0000256" key="9">
    <source>
        <dbReference type="SAM" id="Phobius"/>
    </source>
</evidence>
<dbReference type="STRING" id="109280.ENSHCOP00000010471"/>
<comment type="catalytic activity">
    <reaction evidence="4">
        <text>3'-iodothyronamine + iodide + A + H(+) = 3',5'-diiodothyronamine + AH2</text>
        <dbReference type="Rhea" id="RHEA:83803"/>
        <dbReference type="ChEBI" id="CHEBI:13193"/>
        <dbReference type="ChEBI" id="CHEBI:15378"/>
        <dbReference type="ChEBI" id="CHEBI:16382"/>
        <dbReference type="ChEBI" id="CHEBI:17499"/>
        <dbReference type="ChEBI" id="CHEBI:233339"/>
        <dbReference type="ChEBI" id="CHEBI:233342"/>
    </reaction>
    <physiologicalReaction direction="right-to-left" evidence="4">
        <dbReference type="Rhea" id="RHEA:83805"/>
    </physiologicalReaction>
</comment>
<evidence type="ECO:0000256" key="4">
    <source>
        <dbReference type="ARBA" id="ARBA00093210"/>
    </source>
</evidence>
<comment type="catalytic activity">
    <reaction evidence="3">
        <text>3,3'-diiodo-L-thyronine sulfate + iodide + A + H(+) = 3,3',5-triiodo-L-thyronine sulfate + AH2</text>
        <dbReference type="Rhea" id="RHEA:83751"/>
        <dbReference type="ChEBI" id="CHEBI:13193"/>
        <dbReference type="ChEBI" id="CHEBI:15378"/>
        <dbReference type="ChEBI" id="CHEBI:16382"/>
        <dbReference type="ChEBI" id="CHEBI:17499"/>
        <dbReference type="ChEBI" id="CHEBI:176511"/>
        <dbReference type="ChEBI" id="CHEBI:176515"/>
    </reaction>
    <physiologicalReaction direction="right-to-left" evidence="3">
        <dbReference type="Rhea" id="RHEA:83753"/>
    </physiologicalReaction>
</comment>
<evidence type="ECO:0000256" key="1">
    <source>
        <dbReference type="ARBA" id="ARBA00093186"/>
    </source>
</evidence>
<dbReference type="Pfam" id="PF00837">
    <property type="entry name" value="T4_deiodinase"/>
    <property type="match status" value="1"/>
</dbReference>
<dbReference type="GO" id="GO:0004800">
    <property type="term" value="F:thyroxine 5'-deiodinase activity"/>
    <property type="evidence" value="ECO:0007669"/>
    <property type="project" value="InterPro"/>
</dbReference>
<dbReference type="Ensembl" id="ENSHCOT00000016902.1">
    <property type="protein sequence ID" value="ENSHCOP00000010471.1"/>
    <property type="gene ID" value="ENSHCOG00000013112.1"/>
</dbReference>
<accession>A0A3Q2YB73</accession>
<dbReference type="OMA" id="TFGSCTX"/>
<reference evidence="10" key="1">
    <citation type="submission" date="2025-08" db="UniProtKB">
        <authorList>
            <consortium name="Ensembl"/>
        </authorList>
    </citation>
    <scope>IDENTIFICATION</scope>
</reference>
<feature type="transmembrane region" description="Helical" evidence="9">
    <location>
        <begin position="6"/>
        <end position="29"/>
    </location>
</feature>
<protein>
    <recommendedName>
        <fullName evidence="8">Iodothyronine deiodinase</fullName>
    </recommendedName>
</protein>
<evidence type="ECO:0000256" key="5">
    <source>
        <dbReference type="ARBA" id="ARBA00093219"/>
    </source>
</evidence>
<dbReference type="InterPro" id="IPR000643">
    <property type="entry name" value="Iodothyronine_deiodinase"/>
</dbReference>
<comment type="catalytic activity">
    <reaction evidence="1">
        <text>3-iodo-L-thyronine + iodide + A + H(+) = 3,3'-diiodo-L-thyronine + AH2</text>
        <dbReference type="Rhea" id="RHEA:83783"/>
        <dbReference type="ChEBI" id="CHEBI:13193"/>
        <dbReference type="ChEBI" id="CHEBI:15378"/>
        <dbReference type="ChEBI" id="CHEBI:16382"/>
        <dbReference type="ChEBI" id="CHEBI:17499"/>
        <dbReference type="ChEBI" id="CHEBI:176514"/>
        <dbReference type="ChEBI" id="CHEBI:232627"/>
    </reaction>
    <physiologicalReaction direction="right-to-left" evidence="1">
        <dbReference type="Rhea" id="RHEA:83785"/>
    </physiologicalReaction>
</comment>
<dbReference type="PANTHER" id="PTHR11781">
    <property type="entry name" value="IODOTHYRONINE DEIODINASE"/>
    <property type="match status" value="1"/>
</dbReference>
<comment type="catalytic activity">
    <reaction evidence="2">
        <text>3,3',5'-triiodo-L-thyronine sulfate + iodide + A + H(+) = L-thyroxine sulfate + AH2</text>
        <dbReference type="Rhea" id="RHEA:83835"/>
        <dbReference type="ChEBI" id="CHEBI:13193"/>
        <dbReference type="ChEBI" id="CHEBI:15378"/>
        <dbReference type="ChEBI" id="CHEBI:16382"/>
        <dbReference type="ChEBI" id="CHEBI:17499"/>
        <dbReference type="ChEBI" id="CHEBI:176512"/>
        <dbReference type="ChEBI" id="CHEBI:176513"/>
    </reaction>
    <physiologicalReaction direction="right-to-left" evidence="2">
        <dbReference type="Rhea" id="RHEA:83837"/>
    </physiologicalReaction>
</comment>
<keyword evidence="8" id="KW-0893">Thyroid hormones biosynthesis</keyword>
<dbReference type="PIRSF" id="PIRSF001330">
    <property type="entry name" value="IOD"/>
    <property type="match status" value="1"/>
</dbReference>
<keyword evidence="8" id="KW-0712">Selenocysteine</keyword>
<comment type="catalytic activity">
    <reaction evidence="7">
        <text>3-iodothyronamine + iodide + A + H(+) = 3,3'-diiodothyronamine + AH2</text>
        <dbReference type="Rhea" id="RHEA:83827"/>
        <dbReference type="ChEBI" id="CHEBI:13193"/>
        <dbReference type="ChEBI" id="CHEBI:15378"/>
        <dbReference type="ChEBI" id="CHEBI:16382"/>
        <dbReference type="ChEBI" id="CHEBI:17499"/>
        <dbReference type="ChEBI" id="CHEBI:231647"/>
        <dbReference type="ChEBI" id="CHEBI:233341"/>
    </reaction>
    <physiologicalReaction direction="right-to-left" evidence="7">
        <dbReference type="Rhea" id="RHEA:83829"/>
    </physiologicalReaction>
</comment>
<keyword evidence="9" id="KW-0812">Transmembrane</keyword>
<proteinExistence type="inferred from homology"/>
<dbReference type="AlphaFoldDB" id="A0A3Q2YB73"/>